<dbReference type="VEuPathDB" id="FungiDB:LEMA_P095250.1"/>
<name>E5A3A3_LEPMJ</name>
<dbReference type="HOGENOM" id="CLU_2979552_0_0_1"/>
<dbReference type="InParanoid" id="E5A3A3"/>
<dbReference type="EMBL" id="FP929133">
    <property type="protein sequence ID" value="CBX98116.1"/>
    <property type="molecule type" value="Genomic_DNA"/>
</dbReference>
<gene>
    <name evidence="1" type="ORF">LEMA_P095250.1</name>
</gene>
<proteinExistence type="predicted"/>
<organism evidence="2">
    <name type="scientific">Leptosphaeria maculans (strain JN3 / isolate v23.1.3 / race Av1-4-5-6-7-8)</name>
    <name type="common">Blackleg fungus</name>
    <name type="synonym">Phoma lingam</name>
    <dbReference type="NCBI Taxonomy" id="985895"/>
    <lineage>
        <taxon>Eukaryota</taxon>
        <taxon>Fungi</taxon>
        <taxon>Dikarya</taxon>
        <taxon>Ascomycota</taxon>
        <taxon>Pezizomycotina</taxon>
        <taxon>Dothideomycetes</taxon>
        <taxon>Pleosporomycetidae</taxon>
        <taxon>Pleosporales</taxon>
        <taxon>Pleosporineae</taxon>
        <taxon>Leptosphaeriaceae</taxon>
        <taxon>Plenodomus</taxon>
        <taxon>Plenodomus lingam/Leptosphaeria maculans species complex</taxon>
    </lineage>
</organism>
<dbReference type="AlphaFoldDB" id="E5A3A3"/>
<evidence type="ECO:0000313" key="2">
    <source>
        <dbReference type="Proteomes" id="UP000002668"/>
    </source>
</evidence>
<evidence type="ECO:0000313" key="1">
    <source>
        <dbReference type="EMBL" id="CBX98116.1"/>
    </source>
</evidence>
<sequence>MIIPRKGLNMSRGIKVLSVNVFPTHSQSSFTLNAMYDLSLASLLRGNVLLRRSSNDHT</sequence>
<accession>E5A3A3</accession>
<keyword evidence="2" id="KW-1185">Reference proteome</keyword>
<reference evidence="2" key="1">
    <citation type="journal article" date="2011" name="Nat. Commun.">
        <title>Effector diversification within compartments of the Leptosphaeria maculans genome affected by Repeat-Induced Point mutations.</title>
        <authorList>
            <person name="Rouxel T."/>
            <person name="Grandaubert J."/>
            <person name="Hane J.K."/>
            <person name="Hoede C."/>
            <person name="van de Wouw A.P."/>
            <person name="Couloux A."/>
            <person name="Dominguez V."/>
            <person name="Anthouard V."/>
            <person name="Bally P."/>
            <person name="Bourras S."/>
            <person name="Cozijnsen A.J."/>
            <person name="Ciuffetti L.M."/>
            <person name="Degrave A."/>
            <person name="Dilmaghani A."/>
            <person name="Duret L."/>
            <person name="Fudal I."/>
            <person name="Goodwin S.B."/>
            <person name="Gout L."/>
            <person name="Glaser N."/>
            <person name="Linglin J."/>
            <person name="Kema G.H.J."/>
            <person name="Lapalu N."/>
            <person name="Lawrence C.B."/>
            <person name="May K."/>
            <person name="Meyer M."/>
            <person name="Ollivier B."/>
            <person name="Poulain J."/>
            <person name="Schoch C.L."/>
            <person name="Simon A."/>
            <person name="Spatafora J.W."/>
            <person name="Stachowiak A."/>
            <person name="Turgeon B.G."/>
            <person name="Tyler B.M."/>
            <person name="Vincent D."/>
            <person name="Weissenbach J."/>
            <person name="Amselem J."/>
            <person name="Quesneville H."/>
            <person name="Oliver R.P."/>
            <person name="Wincker P."/>
            <person name="Balesdent M.-H."/>
            <person name="Howlett B.J."/>
        </authorList>
    </citation>
    <scope>NUCLEOTIDE SEQUENCE [LARGE SCALE GENOMIC DNA]</scope>
    <source>
        <strain evidence="2">JN3 / isolate v23.1.3 / race Av1-4-5-6-7-8</strain>
    </source>
</reference>
<protein>
    <submittedName>
        <fullName evidence="1">Predicted protein</fullName>
    </submittedName>
</protein>
<dbReference type="Proteomes" id="UP000002668">
    <property type="component" value="Genome"/>
</dbReference>